<dbReference type="InterPro" id="IPR053302">
    <property type="entry name" value="CRAL-TRIO_domain"/>
</dbReference>
<dbReference type="Gene3D" id="2.60.120.680">
    <property type="entry name" value="GOLD domain"/>
    <property type="match status" value="1"/>
</dbReference>
<organism evidence="2 3">
    <name type="scientific">Panagrellus redivivus</name>
    <name type="common">Microworm</name>
    <dbReference type="NCBI Taxonomy" id="6233"/>
    <lineage>
        <taxon>Eukaryota</taxon>
        <taxon>Metazoa</taxon>
        <taxon>Ecdysozoa</taxon>
        <taxon>Nematoda</taxon>
        <taxon>Chromadorea</taxon>
        <taxon>Rhabditida</taxon>
        <taxon>Tylenchina</taxon>
        <taxon>Panagrolaimomorpha</taxon>
        <taxon>Panagrolaimoidea</taxon>
        <taxon>Panagrolaimidae</taxon>
        <taxon>Panagrellus</taxon>
    </lineage>
</organism>
<dbReference type="CDD" id="cd00170">
    <property type="entry name" value="SEC14"/>
    <property type="match status" value="1"/>
</dbReference>
<keyword evidence="2" id="KW-1185">Reference proteome</keyword>
<proteinExistence type="predicted"/>
<dbReference type="PANTHER" id="PTHR47159:SF6">
    <property type="entry name" value="CRAL-TRIO DOMAIN-CONTAINING PROTEIN"/>
    <property type="match status" value="1"/>
</dbReference>
<name>A0A7E4VVJ6_PANRE</name>
<dbReference type="Gene3D" id="3.40.525.10">
    <property type="entry name" value="CRAL-TRIO lipid binding domain"/>
    <property type="match status" value="1"/>
</dbReference>
<sequence>MSDKRGEFRERIVDILVPEFDTEFNLDRWLRNYDYDIDVCAEKFREYNNCRIALGYDDPAMLDNFYEREDVKTFCDLFTLSQLREDWANDLDNGIVFVEMGIAEPSKVMKAIRPGDYYNMFFGYCEYFQRMVLRREQATGRPSHGICIFDMAHMSMLNYANPLAPINRLFQGRVNIWLEYYGELLKTVVIVNPPRLVGAVFKVMSLLLPDRVLNRFSFINNAPQDMLSHLSLEAIPVAYGGKKTFSKDLLDNGCAETRIVVKDDYLSDGQIWTKHHVQNVKYETIEVKAYDSFVRIYEVDAGQKFIYEYHANREFEITFIDDYGRFLMPKFKTSTPVLADEGCIQLPTSGNIRFEMKNLSKMMKMKVKAAFHVV</sequence>
<protein>
    <submittedName>
        <fullName evidence="3">CRAL-TRIO domain-containing protein</fullName>
    </submittedName>
</protein>
<evidence type="ECO:0000313" key="3">
    <source>
        <dbReference type="WBParaSite" id="Pan_g3995.t1"/>
    </source>
</evidence>
<accession>A0A7E4VVJ6</accession>
<dbReference type="PROSITE" id="PS50191">
    <property type="entry name" value="CRAL_TRIO"/>
    <property type="match status" value="1"/>
</dbReference>
<dbReference type="SUPFAM" id="SSF52087">
    <property type="entry name" value="CRAL/TRIO domain"/>
    <property type="match status" value="1"/>
</dbReference>
<evidence type="ECO:0000313" key="2">
    <source>
        <dbReference type="Proteomes" id="UP000492821"/>
    </source>
</evidence>
<reference evidence="2" key="1">
    <citation type="journal article" date="2013" name="Genetics">
        <title>The draft genome and transcriptome of Panagrellus redivivus are shaped by the harsh demands of a free-living lifestyle.</title>
        <authorList>
            <person name="Srinivasan J."/>
            <person name="Dillman A.R."/>
            <person name="Macchietto M.G."/>
            <person name="Heikkinen L."/>
            <person name="Lakso M."/>
            <person name="Fracchia K.M."/>
            <person name="Antoshechkin I."/>
            <person name="Mortazavi A."/>
            <person name="Wong G."/>
            <person name="Sternberg P.W."/>
        </authorList>
    </citation>
    <scope>NUCLEOTIDE SEQUENCE [LARGE SCALE GENOMIC DNA]</scope>
    <source>
        <strain evidence="2">MT8872</strain>
    </source>
</reference>
<dbReference type="Pfam" id="PF00650">
    <property type="entry name" value="CRAL_TRIO"/>
    <property type="match status" value="1"/>
</dbReference>
<evidence type="ECO:0000259" key="1">
    <source>
        <dbReference type="PROSITE" id="PS50191"/>
    </source>
</evidence>
<dbReference type="WBParaSite" id="Pan_g3995.t1">
    <property type="protein sequence ID" value="Pan_g3995.t1"/>
    <property type="gene ID" value="Pan_g3995"/>
</dbReference>
<dbReference type="AlphaFoldDB" id="A0A7E4VVJ6"/>
<reference evidence="3" key="2">
    <citation type="submission" date="2020-10" db="UniProtKB">
        <authorList>
            <consortium name="WormBaseParasite"/>
        </authorList>
    </citation>
    <scope>IDENTIFICATION</scope>
</reference>
<dbReference type="Proteomes" id="UP000492821">
    <property type="component" value="Unassembled WGS sequence"/>
</dbReference>
<feature type="domain" description="CRAL-TRIO" evidence="1">
    <location>
        <begin position="67"/>
        <end position="247"/>
    </location>
</feature>
<dbReference type="InterPro" id="IPR001251">
    <property type="entry name" value="CRAL-TRIO_dom"/>
</dbReference>
<dbReference type="PANTHER" id="PTHR47159">
    <property type="entry name" value="PROTEIN CBG07705-RELATED"/>
    <property type="match status" value="1"/>
</dbReference>
<dbReference type="SMART" id="SM00516">
    <property type="entry name" value="SEC14"/>
    <property type="match status" value="1"/>
</dbReference>
<dbReference type="InterPro" id="IPR036865">
    <property type="entry name" value="CRAL-TRIO_dom_sf"/>
</dbReference>